<dbReference type="AlphaFoldDB" id="A0A0D7AYL2"/>
<sequence>MQESSRIYTNPDNLPPHPGNGWTRFVCISDTHSRNTYIIPDGDVLIHAGDLTGYGMASEVYDVMNWIKSQMHEIKLVIAGNHDLTLDRHCDEVDGWPEYIADCEKLHVWLAEGSVREAGLVYLENESTTIQLASGKAWRVYGTPISPMHKYKGAFQYAEGKAEEMYAGVPDDVEILLTHGPPYGTLDKTKKGKLAGCEALAKKMEVLTACRLHVFGHIHEAWGAKNVDGRVAVNAACPISKRAIVVDIKH</sequence>
<dbReference type="Proteomes" id="UP000054007">
    <property type="component" value="Unassembled WGS sequence"/>
</dbReference>
<dbReference type="GO" id="GO:0016787">
    <property type="term" value="F:hydrolase activity"/>
    <property type="evidence" value="ECO:0007669"/>
    <property type="project" value="InterPro"/>
</dbReference>
<dbReference type="InterPro" id="IPR029052">
    <property type="entry name" value="Metallo-depent_PP-like"/>
</dbReference>
<dbReference type="SUPFAM" id="SSF56300">
    <property type="entry name" value="Metallo-dependent phosphatases"/>
    <property type="match status" value="1"/>
</dbReference>
<dbReference type="Pfam" id="PF00149">
    <property type="entry name" value="Metallophos"/>
    <property type="match status" value="1"/>
</dbReference>
<dbReference type="InterPro" id="IPR004843">
    <property type="entry name" value="Calcineurin-like_PHP"/>
</dbReference>
<dbReference type="PANTHER" id="PTHR12905">
    <property type="entry name" value="METALLOPHOSPHOESTERASE"/>
    <property type="match status" value="1"/>
</dbReference>
<protein>
    <submittedName>
        <fullName evidence="2">Metallo-dependent phosphatase</fullName>
    </submittedName>
</protein>
<reference evidence="2 3" key="1">
    <citation type="journal article" date="2015" name="Fungal Genet. Biol.">
        <title>Evolution of novel wood decay mechanisms in Agaricales revealed by the genome sequences of Fistulina hepatica and Cylindrobasidium torrendii.</title>
        <authorList>
            <person name="Floudas D."/>
            <person name="Held B.W."/>
            <person name="Riley R."/>
            <person name="Nagy L.G."/>
            <person name="Koehler G."/>
            <person name="Ransdell A.S."/>
            <person name="Younus H."/>
            <person name="Chow J."/>
            <person name="Chiniquy J."/>
            <person name="Lipzen A."/>
            <person name="Tritt A."/>
            <person name="Sun H."/>
            <person name="Haridas S."/>
            <person name="LaButti K."/>
            <person name="Ohm R.A."/>
            <person name="Kues U."/>
            <person name="Blanchette R.A."/>
            <person name="Grigoriev I.V."/>
            <person name="Minto R.E."/>
            <person name="Hibbett D.S."/>
        </authorList>
    </citation>
    <scope>NUCLEOTIDE SEQUENCE [LARGE SCALE GENOMIC DNA]</scope>
    <source>
        <strain evidence="2 3">FP15055 ss-10</strain>
    </source>
</reference>
<evidence type="ECO:0000313" key="3">
    <source>
        <dbReference type="Proteomes" id="UP000054007"/>
    </source>
</evidence>
<name>A0A0D7AYL2_9AGAR</name>
<keyword evidence="3" id="KW-1185">Reference proteome</keyword>
<dbReference type="EMBL" id="KN880793">
    <property type="protein sequence ID" value="KIY62351.1"/>
    <property type="molecule type" value="Genomic_DNA"/>
</dbReference>
<evidence type="ECO:0000259" key="1">
    <source>
        <dbReference type="Pfam" id="PF00149"/>
    </source>
</evidence>
<dbReference type="PANTHER" id="PTHR12905:SF0">
    <property type="entry name" value="CALCINEURIN-LIKE PHOSPHOESTERASE DOMAIN-CONTAINING PROTEIN"/>
    <property type="match status" value="1"/>
</dbReference>
<dbReference type="InterPro" id="IPR051693">
    <property type="entry name" value="UPF0046_metallophosphoest"/>
</dbReference>
<dbReference type="CDD" id="cd07379">
    <property type="entry name" value="MPP_239FB"/>
    <property type="match status" value="1"/>
</dbReference>
<gene>
    <name evidence="2" type="ORF">CYLTODRAFT_426993</name>
</gene>
<proteinExistence type="predicted"/>
<organism evidence="2 3">
    <name type="scientific">Cylindrobasidium torrendii FP15055 ss-10</name>
    <dbReference type="NCBI Taxonomy" id="1314674"/>
    <lineage>
        <taxon>Eukaryota</taxon>
        <taxon>Fungi</taxon>
        <taxon>Dikarya</taxon>
        <taxon>Basidiomycota</taxon>
        <taxon>Agaricomycotina</taxon>
        <taxon>Agaricomycetes</taxon>
        <taxon>Agaricomycetidae</taxon>
        <taxon>Agaricales</taxon>
        <taxon>Marasmiineae</taxon>
        <taxon>Physalacriaceae</taxon>
        <taxon>Cylindrobasidium</taxon>
    </lineage>
</organism>
<accession>A0A0D7AYL2</accession>
<evidence type="ECO:0000313" key="2">
    <source>
        <dbReference type="EMBL" id="KIY62351.1"/>
    </source>
</evidence>
<dbReference type="OrthoDB" id="630188at2759"/>
<feature type="domain" description="Calcineurin-like phosphoesterase" evidence="1">
    <location>
        <begin position="24"/>
        <end position="220"/>
    </location>
</feature>
<dbReference type="Gene3D" id="3.60.21.10">
    <property type="match status" value="1"/>
</dbReference>